<feature type="domain" description="Aminotransferase class V" evidence="5">
    <location>
        <begin position="41"/>
        <end position="143"/>
    </location>
</feature>
<dbReference type="GO" id="GO:0019265">
    <property type="term" value="P:glycine biosynthetic process, by transamination of glyoxylate"/>
    <property type="evidence" value="ECO:0007669"/>
    <property type="project" value="TreeGrafter"/>
</dbReference>
<keyword evidence="7" id="KW-1185">Reference proteome</keyword>
<keyword evidence="3" id="KW-0808">Transferase</keyword>
<dbReference type="InterPro" id="IPR000192">
    <property type="entry name" value="Aminotrans_V_dom"/>
</dbReference>
<evidence type="ECO:0000313" key="6">
    <source>
        <dbReference type="EMBL" id="KAF9135929.1"/>
    </source>
</evidence>
<dbReference type="InterPro" id="IPR015424">
    <property type="entry name" value="PyrdxlP-dep_Trfase"/>
</dbReference>
<accession>A0A9P5RMA4</accession>
<dbReference type="AlphaFoldDB" id="A0A9P5RMA4"/>
<dbReference type="GO" id="GO:0008453">
    <property type="term" value="F:alanine-glyoxylate transaminase activity"/>
    <property type="evidence" value="ECO:0007669"/>
    <property type="project" value="TreeGrafter"/>
</dbReference>
<keyword evidence="2" id="KW-0032">Aminotransferase</keyword>
<dbReference type="Pfam" id="PF00266">
    <property type="entry name" value="Aminotran_5"/>
    <property type="match status" value="1"/>
</dbReference>
<dbReference type="InterPro" id="IPR015421">
    <property type="entry name" value="PyrdxlP-dep_Trfase_major"/>
</dbReference>
<comment type="cofactor">
    <cofactor evidence="1">
        <name>pyridoxal 5'-phosphate</name>
        <dbReference type="ChEBI" id="CHEBI:597326"/>
    </cofactor>
</comment>
<reference evidence="6" key="1">
    <citation type="journal article" date="2020" name="Fungal Divers.">
        <title>Resolving the Mortierellaceae phylogeny through synthesis of multi-gene phylogenetics and phylogenomics.</title>
        <authorList>
            <person name="Vandepol N."/>
            <person name="Liber J."/>
            <person name="Desiro A."/>
            <person name="Na H."/>
            <person name="Kennedy M."/>
            <person name="Barry K."/>
            <person name="Grigoriev I.V."/>
            <person name="Miller A.N."/>
            <person name="O'Donnell K."/>
            <person name="Stajich J.E."/>
            <person name="Bonito G."/>
        </authorList>
    </citation>
    <scope>NUCLEOTIDE SEQUENCE</scope>
    <source>
        <strain evidence="6">NRRL 6426</strain>
    </source>
</reference>
<comment type="caution">
    <text evidence="6">The sequence shown here is derived from an EMBL/GenBank/DDBJ whole genome shotgun (WGS) entry which is preliminary data.</text>
</comment>
<dbReference type="GO" id="GO:0004760">
    <property type="term" value="F:L-serine-pyruvate transaminase activity"/>
    <property type="evidence" value="ECO:0007669"/>
    <property type="project" value="TreeGrafter"/>
</dbReference>
<dbReference type="SUPFAM" id="SSF53383">
    <property type="entry name" value="PLP-dependent transferases"/>
    <property type="match status" value="1"/>
</dbReference>
<keyword evidence="4" id="KW-0663">Pyridoxal phosphate</keyword>
<organism evidence="6 7">
    <name type="scientific">Linnemannia schmuckeri</name>
    <dbReference type="NCBI Taxonomy" id="64567"/>
    <lineage>
        <taxon>Eukaryota</taxon>
        <taxon>Fungi</taxon>
        <taxon>Fungi incertae sedis</taxon>
        <taxon>Mucoromycota</taxon>
        <taxon>Mortierellomycotina</taxon>
        <taxon>Mortierellomycetes</taxon>
        <taxon>Mortierellales</taxon>
        <taxon>Mortierellaceae</taxon>
        <taxon>Linnemannia</taxon>
    </lineage>
</organism>
<gene>
    <name evidence="6" type="ORF">BG015_003211</name>
</gene>
<evidence type="ECO:0000256" key="1">
    <source>
        <dbReference type="ARBA" id="ARBA00001933"/>
    </source>
</evidence>
<proteinExistence type="predicted"/>
<dbReference type="PANTHER" id="PTHR21152:SF24">
    <property type="entry name" value="ALANINE--GLYOXYLATE AMINOTRANSFERASE 1"/>
    <property type="match status" value="1"/>
</dbReference>
<dbReference type="GO" id="GO:0005777">
    <property type="term" value="C:peroxisome"/>
    <property type="evidence" value="ECO:0007669"/>
    <property type="project" value="TreeGrafter"/>
</dbReference>
<protein>
    <recommendedName>
        <fullName evidence="5">Aminotransferase class V domain-containing protein</fullName>
    </recommendedName>
</protein>
<feature type="non-terminal residue" evidence="6">
    <location>
        <position position="143"/>
    </location>
</feature>
<evidence type="ECO:0000259" key="5">
    <source>
        <dbReference type="Pfam" id="PF00266"/>
    </source>
</evidence>
<evidence type="ECO:0000256" key="3">
    <source>
        <dbReference type="ARBA" id="ARBA00022679"/>
    </source>
</evidence>
<dbReference type="EMBL" id="JAAAUQ010001691">
    <property type="protein sequence ID" value="KAF9135929.1"/>
    <property type="molecule type" value="Genomic_DNA"/>
</dbReference>
<evidence type="ECO:0000313" key="7">
    <source>
        <dbReference type="Proteomes" id="UP000748756"/>
    </source>
</evidence>
<dbReference type="Gene3D" id="3.40.640.10">
    <property type="entry name" value="Type I PLP-dependent aspartate aminotransferase-like (Major domain)"/>
    <property type="match status" value="2"/>
</dbReference>
<evidence type="ECO:0000256" key="4">
    <source>
        <dbReference type="ARBA" id="ARBA00022898"/>
    </source>
</evidence>
<dbReference type="OrthoDB" id="7403325at2759"/>
<dbReference type="PANTHER" id="PTHR21152">
    <property type="entry name" value="AMINOTRANSFERASE CLASS V"/>
    <property type="match status" value="1"/>
</dbReference>
<dbReference type="Proteomes" id="UP000748756">
    <property type="component" value="Unassembled WGS sequence"/>
</dbReference>
<evidence type="ECO:0000256" key="2">
    <source>
        <dbReference type="ARBA" id="ARBA00022576"/>
    </source>
</evidence>
<sequence length="143" mass="15104">MSPSHKLCMIPGPIEFHEDVLQAMATPATSHVAPNFIPALGESIELLRKVLFTSGQPFIIAGSGTLGWDMTACNLTYGAKVTHLRVPIGESPKLAAVAAALKTKKFKAITITHVDTSTGVLSDIKGIAEVVRAESPETLVVVD</sequence>
<name>A0A9P5RMA4_9FUNG</name>